<dbReference type="EMBL" id="BAABME010005025">
    <property type="protein sequence ID" value="GAA0164377.1"/>
    <property type="molecule type" value="Genomic_DNA"/>
</dbReference>
<keyword evidence="2" id="KW-1185">Reference proteome</keyword>
<gene>
    <name evidence="1" type="ORF">LIER_20030</name>
</gene>
<evidence type="ECO:0000313" key="1">
    <source>
        <dbReference type="EMBL" id="GAA0164377.1"/>
    </source>
</evidence>
<evidence type="ECO:0000313" key="2">
    <source>
        <dbReference type="Proteomes" id="UP001454036"/>
    </source>
</evidence>
<sequence>MAKYGKLSRSRPCNSVEEARGRLDKCHPGWTALKPRRPTSFVFFDHKPQSHEDITFFLSLCTKMVGFRFRDQFAVEVYHPHHFSCQLGFAPSIPGIRNEIRATADRKASPVSISEDRDPKHAKGVLLEGSGFTHAVPTSFLGILSDQQMEVFSSLSGGICTEVLDTGESHAETDEVILLSPEAALVLQDGTGPGAASAGEYPACMAGEIGSILASFKALAEFSRQDLSYHGKKLNAIFSKARHIKKV</sequence>
<proteinExistence type="predicted"/>
<organism evidence="1 2">
    <name type="scientific">Lithospermum erythrorhizon</name>
    <name type="common">Purple gromwell</name>
    <name type="synonym">Lithospermum officinale var. erythrorhizon</name>
    <dbReference type="NCBI Taxonomy" id="34254"/>
    <lineage>
        <taxon>Eukaryota</taxon>
        <taxon>Viridiplantae</taxon>
        <taxon>Streptophyta</taxon>
        <taxon>Embryophyta</taxon>
        <taxon>Tracheophyta</taxon>
        <taxon>Spermatophyta</taxon>
        <taxon>Magnoliopsida</taxon>
        <taxon>eudicotyledons</taxon>
        <taxon>Gunneridae</taxon>
        <taxon>Pentapetalae</taxon>
        <taxon>asterids</taxon>
        <taxon>lamiids</taxon>
        <taxon>Boraginales</taxon>
        <taxon>Boraginaceae</taxon>
        <taxon>Boraginoideae</taxon>
        <taxon>Lithospermeae</taxon>
        <taxon>Lithospermum</taxon>
    </lineage>
</organism>
<dbReference type="Proteomes" id="UP001454036">
    <property type="component" value="Unassembled WGS sequence"/>
</dbReference>
<comment type="caution">
    <text evidence="1">The sequence shown here is derived from an EMBL/GenBank/DDBJ whole genome shotgun (WGS) entry which is preliminary data.</text>
</comment>
<reference evidence="1 2" key="1">
    <citation type="submission" date="2024-01" db="EMBL/GenBank/DDBJ databases">
        <title>The complete chloroplast genome sequence of Lithospermum erythrorhizon: insights into the phylogenetic relationship among Boraginaceae species and the maternal lineages of purple gromwells.</title>
        <authorList>
            <person name="Okada T."/>
            <person name="Watanabe K."/>
        </authorList>
    </citation>
    <scope>NUCLEOTIDE SEQUENCE [LARGE SCALE GENOMIC DNA]</scope>
</reference>
<accession>A0AAV3QJW7</accession>
<dbReference type="AlphaFoldDB" id="A0AAV3QJW7"/>
<name>A0AAV3QJW7_LITER</name>
<protein>
    <submittedName>
        <fullName evidence="1">Uncharacterized protein</fullName>
    </submittedName>
</protein>